<dbReference type="Gene3D" id="3.20.20.380">
    <property type="entry name" value="Copper homeostasis (CutC) domain"/>
    <property type="match status" value="1"/>
</dbReference>
<dbReference type="Pfam" id="PF03932">
    <property type="entry name" value="CutC"/>
    <property type="match status" value="1"/>
</dbReference>
<evidence type="ECO:0000256" key="3">
    <source>
        <dbReference type="SAM" id="SignalP"/>
    </source>
</evidence>
<dbReference type="OrthoDB" id="7392499at2759"/>
<organism evidence="4 5">
    <name type="scientific">Coleophoma crateriformis</name>
    <dbReference type="NCBI Taxonomy" id="565419"/>
    <lineage>
        <taxon>Eukaryota</taxon>
        <taxon>Fungi</taxon>
        <taxon>Dikarya</taxon>
        <taxon>Ascomycota</taxon>
        <taxon>Pezizomycotina</taxon>
        <taxon>Leotiomycetes</taxon>
        <taxon>Helotiales</taxon>
        <taxon>Dermateaceae</taxon>
        <taxon>Coleophoma</taxon>
    </lineage>
</organism>
<name>A0A3D8T9H9_9HELO</name>
<accession>A0A3D8T9H9</accession>
<dbReference type="PANTHER" id="PTHR12598">
    <property type="entry name" value="COPPER HOMEOSTASIS PROTEIN CUTC"/>
    <property type="match status" value="1"/>
</dbReference>
<dbReference type="PANTHER" id="PTHR12598:SF0">
    <property type="entry name" value="COPPER HOMEOSTASIS PROTEIN CUTC HOMOLOG"/>
    <property type="match status" value="1"/>
</dbReference>
<keyword evidence="3" id="KW-0732">Signal</keyword>
<evidence type="ECO:0000313" key="5">
    <source>
        <dbReference type="Proteomes" id="UP000256328"/>
    </source>
</evidence>
<evidence type="ECO:0000256" key="1">
    <source>
        <dbReference type="ARBA" id="ARBA00007768"/>
    </source>
</evidence>
<dbReference type="InterPro" id="IPR005627">
    <property type="entry name" value="CutC-like"/>
</dbReference>
<comment type="similarity">
    <text evidence="1">Belongs to the CutC family.</text>
</comment>
<evidence type="ECO:0000313" key="4">
    <source>
        <dbReference type="EMBL" id="RDW95210.1"/>
    </source>
</evidence>
<protein>
    <recommendedName>
        <fullName evidence="2">Copper homeostasis protein cutC homolog</fullName>
    </recommendedName>
</protein>
<proteinExistence type="inferred from homology"/>
<gene>
    <name evidence="4" type="ORF">BP5796_00973</name>
</gene>
<evidence type="ECO:0000256" key="2">
    <source>
        <dbReference type="ARBA" id="ARBA00019014"/>
    </source>
</evidence>
<dbReference type="HAMAP" id="MF_00795">
    <property type="entry name" value="CutC"/>
    <property type="match status" value="1"/>
</dbReference>
<keyword evidence="5" id="KW-1185">Reference proteome</keyword>
<feature type="signal peptide" evidence="3">
    <location>
        <begin position="1"/>
        <end position="22"/>
    </location>
</feature>
<feature type="chain" id="PRO_5017709965" description="Copper homeostasis protein cutC homolog" evidence="3">
    <location>
        <begin position="23"/>
        <end position="225"/>
    </location>
</feature>
<dbReference type="SUPFAM" id="SSF110395">
    <property type="entry name" value="CutC-like"/>
    <property type="match status" value="1"/>
</dbReference>
<dbReference type="InterPro" id="IPR036822">
    <property type="entry name" value="CutC-like_dom_sf"/>
</dbReference>
<dbReference type="EMBL" id="PDLN01000001">
    <property type="protein sequence ID" value="RDW95210.1"/>
    <property type="molecule type" value="Genomic_DNA"/>
</dbReference>
<reference evidence="4 5" key="1">
    <citation type="journal article" date="2018" name="IMA Fungus">
        <title>IMA Genome-F 9: Draft genome sequence of Annulohypoxylon stygium, Aspergillus mulundensis, Berkeleyomyces basicola (syn. Thielaviopsis basicola), Ceratocystis smalleyi, two Cercospora beticola strains, Coleophoma cylindrospora, Fusarium fracticaudum, Phialophora cf. hyalina, and Morchella septimelata.</title>
        <authorList>
            <person name="Wingfield B.D."/>
            <person name="Bills G.F."/>
            <person name="Dong Y."/>
            <person name="Huang W."/>
            <person name="Nel W.J."/>
            <person name="Swalarsk-Parry B.S."/>
            <person name="Vaghefi N."/>
            <person name="Wilken P.M."/>
            <person name="An Z."/>
            <person name="de Beer Z.W."/>
            <person name="De Vos L."/>
            <person name="Chen L."/>
            <person name="Duong T.A."/>
            <person name="Gao Y."/>
            <person name="Hammerbacher A."/>
            <person name="Kikkert J.R."/>
            <person name="Li Y."/>
            <person name="Li H."/>
            <person name="Li K."/>
            <person name="Li Q."/>
            <person name="Liu X."/>
            <person name="Ma X."/>
            <person name="Naidoo K."/>
            <person name="Pethybridge S.J."/>
            <person name="Sun J."/>
            <person name="Steenkamp E.T."/>
            <person name="van der Nest M.A."/>
            <person name="van Wyk S."/>
            <person name="Wingfield M.J."/>
            <person name="Xiong C."/>
            <person name="Yue Q."/>
            <person name="Zhang X."/>
        </authorList>
    </citation>
    <scope>NUCLEOTIDE SEQUENCE [LARGE SCALE GENOMIC DNA]</scope>
    <source>
        <strain evidence="4 5">BP5796</strain>
    </source>
</reference>
<dbReference type="Proteomes" id="UP000256328">
    <property type="component" value="Unassembled WGS sequence"/>
</dbReference>
<comment type="caution">
    <text evidence="4">The sequence shown here is derived from an EMBL/GenBank/DDBJ whole genome shotgun (WGS) entry which is preliminary data.</text>
</comment>
<sequence>MPFLEIACFTPASVLLAAGAGADRIEFCADASVGGITPSLADFQQLRRQTNIPIYVMIRPRGGSFVYAGSELAQMARDLVAFREAGADGFVLGILGRDGGVDVAECTPLVQLAGEKSCTFHRAFDAIVEEKMPAAVKDVAACGFKSILTSGGKPTAAAGSDVLRRLVVEARDQGMQVIVGGGVRSNVLADLQNQTDAVWYHSSAVTDGGLVADENEVKALKAILG</sequence>
<dbReference type="GO" id="GO:0005507">
    <property type="term" value="F:copper ion binding"/>
    <property type="evidence" value="ECO:0007669"/>
    <property type="project" value="TreeGrafter"/>
</dbReference>
<dbReference type="AlphaFoldDB" id="A0A3D8T9H9"/>